<name>A0ABS8T5Y3_DATST</name>
<evidence type="ECO:0000256" key="1">
    <source>
        <dbReference type="SAM" id="MobiDB-lite"/>
    </source>
</evidence>
<feature type="region of interest" description="Disordered" evidence="1">
    <location>
        <begin position="25"/>
        <end position="221"/>
    </location>
</feature>
<comment type="caution">
    <text evidence="2">The sequence shown here is derived from an EMBL/GenBank/DDBJ whole genome shotgun (WGS) entry which is preliminary data.</text>
</comment>
<keyword evidence="3" id="KW-1185">Reference proteome</keyword>
<dbReference type="EMBL" id="JACEIK010001126">
    <property type="protein sequence ID" value="MCD7466261.1"/>
    <property type="molecule type" value="Genomic_DNA"/>
</dbReference>
<evidence type="ECO:0000313" key="2">
    <source>
        <dbReference type="EMBL" id="MCD7466261.1"/>
    </source>
</evidence>
<organism evidence="2 3">
    <name type="scientific">Datura stramonium</name>
    <name type="common">Jimsonweed</name>
    <name type="synonym">Common thornapple</name>
    <dbReference type="NCBI Taxonomy" id="4076"/>
    <lineage>
        <taxon>Eukaryota</taxon>
        <taxon>Viridiplantae</taxon>
        <taxon>Streptophyta</taxon>
        <taxon>Embryophyta</taxon>
        <taxon>Tracheophyta</taxon>
        <taxon>Spermatophyta</taxon>
        <taxon>Magnoliopsida</taxon>
        <taxon>eudicotyledons</taxon>
        <taxon>Gunneridae</taxon>
        <taxon>Pentapetalae</taxon>
        <taxon>asterids</taxon>
        <taxon>lamiids</taxon>
        <taxon>Solanales</taxon>
        <taxon>Solanaceae</taxon>
        <taxon>Solanoideae</taxon>
        <taxon>Datureae</taxon>
        <taxon>Datura</taxon>
    </lineage>
</organism>
<gene>
    <name evidence="2" type="ORF">HAX54_002809</name>
</gene>
<feature type="compositionally biased region" description="Polar residues" evidence="1">
    <location>
        <begin position="188"/>
        <end position="203"/>
    </location>
</feature>
<accession>A0ABS8T5Y3</accession>
<sequence>MNHLWLPFLLENVYHGDIEESGLDFNRKAEQSDGEDIEPFTTTPVTTSAATRTSSTTTPVTTSGTTAHGTISALSSANGDGPDLVTVDGDGPAPASANGYYPDPATADSDGPDLGPVGSNFIDEESTDYSTNDSVESEGGLKLSSEGEPPAKRGRGRPRNKPAALNALPPPTVPPAYPTHTASLDYPASSSAPPNFHASSSVSAIGKRGRGRSRGSTSSYKRPKVIGIGVFQVENDFKALKVTRSIDVTDDIGFKSSTGSKLKWNGKATISTRKLQEIREE</sequence>
<reference evidence="2 3" key="1">
    <citation type="journal article" date="2021" name="BMC Genomics">
        <title>Datura genome reveals duplications of psychoactive alkaloid biosynthetic genes and high mutation rate following tissue culture.</title>
        <authorList>
            <person name="Rajewski A."/>
            <person name="Carter-House D."/>
            <person name="Stajich J."/>
            <person name="Litt A."/>
        </authorList>
    </citation>
    <scope>NUCLEOTIDE SEQUENCE [LARGE SCALE GENOMIC DNA]</scope>
    <source>
        <strain evidence="2">AR-01</strain>
    </source>
</reference>
<proteinExistence type="predicted"/>
<feature type="compositionally biased region" description="Pro residues" evidence="1">
    <location>
        <begin position="168"/>
        <end position="177"/>
    </location>
</feature>
<feature type="compositionally biased region" description="Low complexity" evidence="1">
    <location>
        <begin position="41"/>
        <end position="73"/>
    </location>
</feature>
<evidence type="ECO:0000313" key="3">
    <source>
        <dbReference type="Proteomes" id="UP000823775"/>
    </source>
</evidence>
<dbReference type="Proteomes" id="UP000823775">
    <property type="component" value="Unassembled WGS sequence"/>
</dbReference>
<protein>
    <submittedName>
        <fullName evidence="2">Uncharacterized protein</fullName>
    </submittedName>
</protein>